<dbReference type="InterPro" id="IPR050288">
    <property type="entry name" value="Cellulose_deg_GH3"/>
</dbReference>
<dbReference type="HOGENOM" id="CLU_004542_4_0_11"/>
<dbReference type="InterPro" id="IPR026891">
    <property type="entry name" value="Fn3-like"/>
</dbReference>
<sequence>MKGRTYMSLRAQDLTVVQRAALLSGQSEWETRRIKKVGLKPIVLSDGPNGVRRQTGEGDHLGLGASKPATCFPTAGTVANSWDPEEVEKMGAALGEEAKTLGVQVLLGPGINMKRNPLCGRNFEYYSEDPLLAGYLASGFIKGVQSQGVSACPKHFAVNSQELRRQASNSIVDERTMREIYLTAFEIAVTQAHPWTLMTSYNMVNGVYAHENSHLLKDILRGEWGYKGMVVSDWGGSNNIVKSAKAGASLEMPASGLASTRELVDAVKKGDLSEDDLTARAQEVMDLIDKTQTSTPGSYLSEQQIRDHHEAARRIAEKSLVLLRNEAVADGQRALPLKKGSRLAVIGDMAETARYQGSGSSKVNATQVDNLLDELKKSSQVSLMGYAQGYDRQGALRRDLIAQAVSLARQDTVDQVVVCMGLDERSESEGLDRSTLKIPQAQIDLLTDLKRVGKPVIAVVVAGSAVEADWLEGTSAALYIGLSGQAGASAAVKVLTGEVNPSGHLAETWPLHYEDVPSAGNFPVTDRDSVYKEGPFIGYRYYTTAHVPVRYPFGYGLSYSTFEYSLLQVDGNGVTFTVRNSSQIAGDALPQMYIGRNQATSGILRPARELKAFSKIHLEPGESKQVRFDFDLYTFRHFDPGTASWQVEAGAWDIWIGSDANTLCLHATHVVQGTIEPGHLSEQWGHYIGADIRHVTDSEVSYLLGHTVSKHTNSGVFQSNDAISSWAYSRSWLARKVVKVLQSKEDKAVKKTGSPDLNILFVLNMPPRAMAKMTGGRISPDMVTGGILDIPNKHLWRGIGHLISGYFRNKKDNKKTQEDIEK</sequence>
<keyword evidence="3" id="KW-0119">Carbohydrate metabolism</keyword>
<evidence type="ECO:0000256" key="2">
    <source>
        <dbReference type="ARBA" id="ARBA00022801"/>
    </source>
</evidence>
<dbReference type="Gene3D" id="2.60.40.10">
    <property type="entry name" value="Immunoglobulins"/>
    <property type="match status" value="1"/>
</dbReference>
<keyword evidence="4" id="KW-0326">Glycosidase</keyword>
<dbReference type="InterPro" id="IPR001764">
    <property type="entry name" value="Glyco_hydro_3_N"/>
</dbReference>
<dbReference type="Proteomes" id="UP000005777">
    <property type="component" value="Unassembled WGS sequence"/>
</dbReference>
<dbReference type="PRINTS" id="PR00133">
    <property type="entry name" value="GLHYDRLASE3"/>
</dbReference>
<dbReference type="AlphaFoldDB" id="W5IHM0"/>
<reference evidence="6 7" key="1">
    <citation type="submission" date="2012-01" db="EMBL/GenBank/DDBJ databases">
        <title>The Genome Sequence of Scardovia inopinata F0304.</title>
        <authorList>
            <consortium name="The Broad Institute Genome Sequencing Platform"/>
            <person name="Ward D."/>
            <person name="Earl A."/>
            <person name="Feldgarden M."/>
            <person name="Gevers D."/>
            <person name="Young S."/>
            <person name="Zeng Q."/>
            <person name="Koehrsen M."/>
            <person name="Alvarado L."/>
            <person name="Berlin A.M."/>
            <person name="Borenstein D."/>
            <person name="Chapman S.B."/>
            <person name="Chen Z."/>
            <person name="Engels R."/>
            <person name="Freedman E."/>
            <person name="Gellesch M."/>
            <person name="Goldberg J."/>
            <person name="Griggs A."/>
            <person name="Gujja S."/>
            <person name="Heilman E.R."/>
            <person name="Heiman D.I."/>
            <person name="Hepburn T.A."/>
            <person name="Howarth C."/>
            <person name="Jen D."/>
            <person name="Larson L."/>
            <person name="Mehta T."/>
            <person name="Park D."/>
            <person name="Pearson M."/>
            <person name="Richards J."/>
            <person name="Roberts A."/>
            <person name="Saif S."/>
            <person name="Shea T.D."/>
            <person name="Shenoy N."/>
            <person name="Sisk P."/>
            <person name="Stolte C."/>
            <person name="Sykes S.N."/>
            <person name="Walk T."/>
            <person name="White J."/>
            <person name="Yandava C."/>
            <person name="Izard J."/>
            <person name="Baranova O.V."/>
            <person name="Blanton J.M."/>
            <person name="Tanner A.C."/>
            <person name="Dewhirst F."/>
            <person name="Haas B."/>
            <person name="Nusbaum C."/>
            <person name="Birren B."/>
        </authorList>
    </citation>
    <scope>NUCLEOTIDE SEQUENCE [LARGE SCALE GENOMIC DNA]</scope>
    <source>
        <strain evidence="6 7">F0304</strain>
    </source>
</reference>
<dbReference type="EMBL" id="ADCX01000001">
    <property type="protein sequence ID" value="EFG26482.2"/>
    <property type="molecule type" value="Genomic_DNA"/>
</dbReference>
<dbReference type="SUPFAM" id="SSF52279">
    <property type="entry name" value="Beta-D-glucan exohydrolase, C-terminal domain"/>
    <property type="match status" value="1"/>
</dbReference>
<proteinExistence type="inferred from homology"/>
<dbReference type="InterPro" id="IPR019800">
    <property type="entry name" value="Glyco_hydro_3_AS"/>
</dbReference>
<evidence type="ECO:0000313" key="7">
    <source>
        <dbReference type="Proteomes" id="UP000005777"/>
    </source>
</evidence>
<dbReference type="InterPro" id="IPR002772">
    <property type="entry name" value="Glyco_hydro_3_C"/>
</dbReference>
<comment type="caution">
    <text evidence="6">The sequence shown here is derived from an EMBL/GenBank/DDBJ whole genome shotgun (WGS) entry which is preliminary data.</text>
</comment>
<evidence type="ECO:0000256" key="3">
    <source>
        <dbReference type="ARBA" id="ARBA00023277"/>
    </source>
</evidence>
<dbReference type="GO" id="GO:0004553">
    <property type="term" value="F:hydrolase activity, hydrolyzing O-glycosyl compounds"/>
    <property type="evidence" value="ECO:0007669"/>
    <property type="project" value="InterPro"/>
</dbReference>
<dbReference type="InterPro" id="IPR036962">
    <property type="entry name" value="Glyco_hydro_3_N_sf"/>
</dbReference>
<dbReference type="Pfam" id="PF01915">
    <property type="entry name" value="Glyco_hydro_3_C"/>
    <property type="match status" value="1"/>
</dbReference>
<evidence type="ECO:0000256" key="1">
    <source>
        <dbReference type="ARBA" id="ARBA00005336"/>
    </source>
</evidence>
<dbReference type="InterPro" id="IPR036881">
    <property type="entry name" value="Glyco_hydro_3_C_sf"/>
</dbReference>
<feature type="domain" description="Fibronectin type III-like" evidence="5">
    <location>
        <begin position="588"/>
        <end position="660"/>
    </location>
</feature>
<dbReference type="GO" id="GO:0005975">
    <property type="term" value="P:carbohydrate metabolic process"/>
    <property type="evidence" value="ECO:0007669"/>
    <property type="project" value="InterPro"/>
</dbReference>
<organism evidence="6 7">
    <name type="scientific">Scardovia inopinata F0304</name>
    <dbReference type="NCBI Taxonomy" id="641146"/>
    <lineage>
        <taxon>Bacteria</taxon>
        <taxon>Bacillati</taxon>
        <taxon>Actinomycetota</taxon>
        <taxon>Actinomycetes</taxon>
        <taxon>Bifidobacteriales</taxon>
        <taxon>Bifidobacteriaceae</taxon>
        <taxon>Scardovia</taxon>
    </lineage>
</organism>
<dbReference type="PROSITE" id="PS00775">
    <property type="entry name" value="GLYCOSYL_HYDROL_F3"/>
    <property type="match status" value="1"/>
</dbReference>
<dbReference type="InterPro" id="IPR013783">
    <property type="entry name" value="Ig-like_fold"/>
</dbReference>
<keyword evidence="2 4" id="KW-0378">Hydrolase</keyword>
<name>W5IHM0_SCAIO</name>
<dbReference type="SUPFAM" id="SSF51445">
    <property type="entry name" value="(Trans)glycosidases"/>
    <property type="match status" value="1"/>
</dbReference>
<dbReference type="InterPro" id="IPR017853">
    <property type="entry name" value="GH"/>
</dbReference>
<evidence type="ECO:0000256" key="4">
    <source>
        <dbReference type="RuleBase" id="RU361161"/>
    </source>
</evidence>
<comment type="similarity">
    <text evidence="1 4">Belongs to the glycosyl hydrolase 3 family.</text>
</comment>
<dbReference type="PANTHER" id="PTHR42715:SF10">
    <property type="entry name" value="BETA-GLUCOSIDASE"/>
    <property type="match status" value="1"/>
</dbReference>
<accession>W5IHM0</accession>
<evidence type="ECO:0000259" key="5">
    <source>
        <dbReference type="SMART" id="SM01217"/>
    </source>
</evidence>
<dbReference type="PANTHER" id="PTHR42715">
    <property type="entry name" value="BETA-GLUCOSIDASE"/>
    <property type="match status" value="1"/>
</dbReference>
<gene>
    <name evidence="6" type="ORF">HMPREF9020_00101</name>
</gene>
<keyword evidence="7" id="KW-1185">Reference proteome</keyword>
<dbReference type="Pfam" id="PF14310">
    <property type="entry name" value="Fn3-like"/>
    <property type="match status" value="1"/>
</dbReference>
<dbReference type="SMART" id="SM01217">
    <property type="entry name" value="Fn3_like"/>
    <property type="match status" value="1"/>
</dbReference>
<dbReference type="Gene3D" id="3.20.20.300">
    <property type="entry name" value="Glycoside hydrolase, family 3, N-terminal domain"/>
    <property type="match status" value="1"/>
</dbReference>
<dbReference type="Gene3D" id="3.40.50.1700">
    <property type="entry name" value="Glycoside hydrolase family 3 C-terminal domain"/>
    <property type="match status" value="1"/>
</dbReference>
<dbReference type="Pfam" id="PF00933">
    <property type="entry name" value="Glyco_hydro_3"/>
    <property type="match status" value="1"/>
</dbReference>
<protein>
    <recommendedName>
        <fullName evidence="5">Fibronectin type III-like domain-containing protein</fullName>
    </recommendedName>
</protein>
<dbReference type="eggNOG" id="COG1472">
    <property type="taxonomic scope" value="Bacteria"/>
</dbReference>
<evidence type="ECO:0000313" key="6">
    <source>
        <dbReference type="EMBL" id="EFG26482.2"/>
    </source>
</evidence>